<feature type="region of interest" description="Disordered" evidence="1">
    <location>
        <begin position="545"/>
        <end position="569"/>
    </location>
</feature>
<name>A0AAV9XTJ4_9CRYT</name>
<organism evidence="2 3">
    <name type="scientific">Cryptosporidium xiaoi</name>
    <dbReference type="NCBI Taxonomy" id="659607"/>
    <lineage>
        <taxon>Eukaryota</taxon>
        <taxon>Sar</taxon>
        <taxon>Alveolata</taxon>
        <taxon>Apicomplexa</taxon>
        <taxon>Conoidasida</taxon>
        <taxon>Coccidia</taxon>
        <taxon>Eucoccidiorida</taxon>
        <taxon>Eimeriorina</taxon>
        <taxon>Cryptosporidiidae</taxon>
        <taxon>Cryptosporidium</taxon>
    </lineage>
</organism>
<protein>
    <submittedName>
        <fullName evidence="2">Uncharacterized protein</fullName>
    </submittedName>
</protein>
<dbReference type="EMBL" id="JAWDEY010000035">
    <property type="protein sequence ID" value="KAK6588011.1"/>
    <property type="molecule type" value="Genomic_DNA"/>
</dbReference>
<accession>A0AAV9XTJ4</accession>
<feature type="region of interest" description="Disordered" evidence="1">
    <location>
        <begin position="1"/>
        <end position="20"/>
    </location>
</feature>
<evidence type="ECO:0000313" key="3">
    <source>
        <dbReference type="Proteomes" id="UP001311799"/>
    </source>
</evidence>
<gene>
    <name evidence="2" type="ORF">RS030_7933</name>
</gene>
<sequence>MKLKIGNQVDNSDSHSVTSDSIYLNTGESAHVEEENDILRVITSEESEVESREDKYFIDNEPTEDDVFQLSVDRDENNTMNTTNVDRRNLHAPEYIFRHARDVETNLGRTETASNEQTNRKRRQTEIENVECSVRNNRSSINSNSSGDIVQNSLEPLVEKELFRRLTHTIHHRLVIGSPGQIKLVGLIASARILVTLFETNRLNIPDYEEVEHKIPPLDCHVSDWQPPDHDINGNIDTLINGFRDIDGLPRITPLKRRMVYTVTPLNYDGNRVGGGYRGGGSDPLSRLISRWRNLTAVDLEDFSYISRRGYDLKYNSYYVLYGKPSSLGGKWKEFFSARMKTSAFRRKRKVLVNSSHISMLVKLHTIHIQKNGDDLPIGMVIFEDHTDFLHSNSPKCFYGRSRSVNKNDSTGTSGTTMENSIVRDLNLYDENVANSVGDVVENFSFCHRFNSFLREKPGCPNVRYVNSVYDSSHLPSGATPQENTTENSLARADHIKKYSGYLRPNPTLHFPRNDNQNTHNIVNPSNLNISHMVYGQNNLNFGNTGSVSSSSSSDNSSSSTSSYHDLNPNPGNHNLYFNACRYDHALYSNSNPNNLNSNILVSDNSTPRIGNPNYSSTIFDAIFNPFCHYLDLQSPWQSIMHPLYINSIIEAQVLCGGSGNAFVPTEANKDTRLESSYANNPAELLLLLNFRNLTPKLKSELLHILSCARFINHDLLSLILKLSLNILCNNRNNENTNFVLEGTDLSSPPARSNIDLDVLSGQDVTAYNAVLPKGPNPAPYGSSNCVQVNLQHENFCKSYKWHT</sequence>
<evidence type="ECO:0000313" key="2">
    <source>
        <dbReference type="EMBL" id="KAK6588011.1"/>
    </source>
</evidence>
<dbReference type="Proteomes" id="UP001311799">
    <property type="component" value="Unassembled WGS sequence"/>
</dbReference>
<comment type="caution">
    <text evidence="2">The sequence shown here is derived from an EMBL/GenBank/DDBJ whole genome shotgun (WGS) entry which is preliminary data.</text>
</comment>
<proteinExistence type="predicted"/>
<keyword evidence="3" id="KW-1185">Reference proteome</keyword>
<evidence type="ECO:0000256" key="1">
    <source>
        <dbReference type="SAM" id="MobiDB-lite"/>
    </source>
</evidence>
<feature type="compositionally biased region" description="Low complexity" evidence="1">
    <location>
        <begin position="547"/>
        <end position="563"/>
    </location>
</feature>
<reference evidence="2 3" key="1">
    <citation type="submission" date="2023-10" db="EMBL/GenBank/DDBJ databases">
        <title>Comparative genomics analysis reveals potential genetic determinants of host preference in Cryptosporidium xiaoi.</title>
        <authorList>
            <person name="Xiao L."/>
            <person name="Li J."/>
        </authorList>
    </citation>
    <scope>NUCLEOTIDE SEQUENCE [LARGE SCALE GENOMIC DNA]</scope>
    <source>
        <strain evidence="2 3">52996</strain>
    </source>
</reference>
<dbReference type="AlphaFoldDB" id="A0AAV9XTJ4"/>
<feature type="compositionally biased region" description="Polar residues" evidence="1">
    <location>
        <begin position="8"/>
        <end position="20"/>
    </location>
</feature>